<dbReference type="OrthoDB" id="2020972at2759"/>
<dbReference type="SUPFAM" id="SSF52540">
    <property type="entry name" value="P-loop containing nucleoside triphosphate hydrolases"/>
    <property type="match status" value="2"/>
</dbReference>
<dbReference type="InterPro" id="IPR038718">
    <property type="entry name" value="SNF2-like_sf"/>
</dbReference>
<name>A0A4V3SHX4_9PEZI</name>
<evidence type="ECO:0000256" key="3">
    <source>
        <dbReference type="ARBA" id="ARBA00022741"/>
    </source>
</evidence>
<gene>
    <name evidence="13" type="ORF">EX30DRAFT_310707</name>
</gene>
<dbReference type="GO" id="GO:0016887">
    <property type="term" value="F:ATP hydrolysis activity"/>
    <property type="evidence" value="ECO:0007669"/>
    <property type="project" value="InterPro"/>
</dbReference>
<evidence type="ECO:0000256" key="4">
    <source>
        <dbReference type="ARBA" id="ARBA00022801"/>
    </source>
</evidence>
<accession>A0A4V3SHX4</accession>
<evidence type="ECO:0000259" key="12">
    <source>
        <dbReference type="PROSITE" id="PS51194"/>
    </source>
</evidence>
<dbReference type="CDD" id="cd18007">
    <property type="entry name" value="DEXHc_ATRX-like"/>
    <property type="match status" value="1"/>
</dbReference>
<proteinExistence type="inferred from homology"/>
<keyword evidence="4" id="KW-0378">Hydrolase</keyword>
<sequence>MREDHSKFNQDLQRRIQRSQKEAAEKGETFGVKENQVVVNLGHYKNHNDVFLTVRGQLKEHQINGIRFMWKELIQSVANSKEQAGALLAHTMGLGKTLQVITLIYAIAKTSASKDPRDHGQLPEHFRGGLKSLVLAPPGLIDNWVSEFARWIPSKFTGTRAALTVEHIGPVWPIVAHGDGGARTRDLIKQFASSSNGVLIIGYQMFRSIIQDGLNEGSKFKSTRKQLLEAPDLVIADEAHQLKNQHAQLTKCARYFRTRSRIAMTGSPLSNNLEEYWNMIEWIHPGFLGPAKEFRAKYVQPIQAGLYRDSAPHEVRKSKKMLAVLHKTIQPKIHRADISVIHKDMPNKVEFMITVPLTEIQKRFYEDFLNDLEQDIDQVGMGPAWIQEKRTAGLILNASFLMGLITAHPKCFVQAIKRRTEQRKNKAAKSTLKPHQPAEPTGTDVSDIELPKLLDEDEVLEEETLAAAPDYGTLSNKFRAVTDIVRASVAAKDKLLIFSHHIETLDALDQHLSHLGVSYKRLDGSVNVSKRQQMVTAFNNGPGPADHVMLISTQAGGLGLNLYGANRVIIFDFKWSPMWEQQAVGRAYRMGQTKHVFVYRFLSGGTFEDCVNNLAAFKNNLQNRVLDQRDLIRSAKKNLDQYRRKPRIVEKNHEVVKTFKGKDPKVLDTMLLGEENGYIVNLQETETFMRDEDEDDLTEDEVKEVE</sequence>
<dbReference type="InterPro" id="IPR044574">
    <property type="entry name" value="ARIP4-like"/>
</dbReference>
<dbReference type="GO" id="GO:0004386">
    <property type="term" value="F:helicase activity"/>
    <property type="evidence" value="ECO:0007669"/>
    <property type="project" value="UniProtKB-KW"/>
</dbReference>
<dbReference type="SMART" id="SM00487">
    <property type="entry name" value="DEXDc"/>
    <property type="match status" value="1"/>
</dbReference>
<dbReference type="InterPro" id="IPR001650">
    <property type="entry name" value="Helicase_C-like"/>
</dbReference>
<dbReference type="AlphaFoldDB" id="A0A4V3SHX4"/>
<reference evidence="13 14" key="1">
    <citation type="submission" date="2019-04" db="EMBL/GenBank/DDBJ databases">
        <title>Comparative genomics and transcriptomics to analyze fruiting body development in filamentous ascomycetes.</title>
        <authorList>
            <consortium name="DOE Joint Genome Institute"/>
            <person name="Lutkenhaus R."/>
            <person name="Traeger S."/>
            <person name="Breuer J."/>
            <person name="Kuo A."/>
            <person name="Lipzen A."/>
            <person name="Pangilinan J."/>
            <person name="Dilworth D."/>
            <person name="Sandor L."/>
            <person name="Poggeler S."/>
            <person name="Barry K."/>
            <person name="Grigoriev I.V."/>
            <person name="Nowrousian M."/>
        </authorList>
    </citation>
    <scope>NUCLEOTIDE SEQUENCE [LARGE SCALE GENOMIC DNA]</scope>
    <source>
        <strain evidence="13 14">CBS 389.68</strain>
    </source>
</reference>
<organism evidence="13 14">
    <name type="scientific">Ascodesmis nigricans</name>
    <dbReference type="NCBI Taxonomy" id="341454"/>
    <lineage>
        <taxon>Eukaryota</taxon>
        <taxon>Fungi</taxon>
        <taxon>Dikarya</taxon>
        <taxon>Ascomycota</taxon>
        <taxon>Pezizomycotina</taxon>
        <taxon>Pezizomycetes</taxon>
        <taxon>Pezizales</taxon>
        <taxon>Ascodesmidaceae</taxon>
        <taxon>Ascodesmis</taxon>
    </lineage>
</organism>
<dbReference type="PROSITE" id="PS51194">
    <property type="entry name" value="HELICASE_CTER"/>
    <property type="match status" value="1"/>
</dbReference>
<dbReference type="GO" id="GO:0005524">
    <property type="term" value="F:ATP binding"/>
    <property type="evidence" value="ECO:0007669"/>
    <property type="project" value="UniProtKB-KW"/>
</dbReference>
<dbReference type="CDD" id="cd18793">
    <property type="entry name" value="SF2_C_SNF"/>
    <property type="match status" value="1"/>
</dbReference>
<evidence type="ECO:0008006" key="15">
    <source>
        <dbReference type="Google" id="ProtNLM"/>
    </source>
</evidence>
<dbReference type="STRING" id="341454.A0A4V3SHX4"/>
<dbReference type="EMBL" id="ML220148">
    <property type="protein sequence ID" value="TGZ77844.1"/>
    <property type="molecule type" value="Genomic_DNA"/>
</dbReference>
<keyword evidence="8" id="KW-0539">Nucleus</keyword>
<comment type="subcellular location">
    <subcellularLocation>
        <location evidence="1">Nucleus</location>
    </subcellularLocation>
</comment>
<keyword evidence="6" id="KW-0067">ATP-binding</keyword>
<keyword evidence="3" id="KW-0547">Nucleotide-binding</keyword>
<dbReference type="InterPro" id="IPR014001">
    <property type="entry name" value="Helicase_ATP-bd"/>
</dbReference>
<comment type="similarity">
    <text evidence="2">Belongs to the SNF2/RAD54 helicase family.</text>
</comment>
<dbReference type="Proteomes" id="UP000298138">
    <property type="component" value="Unassembled WGS sequence"/>
</dbReference>
<evidence type="ECO:0000313" key="13">
    <source>
        <dbReference type="EMBL" id="TGZ77844.1"/>
    </source>
</evidence>
<dbReference type="GO" id="GO:0003677">
    <property type="term" value="F:DNA binding"/>
    <property type="evidence" value="ECO:0007669"/>
    <property type="project" value="UniProtKB-KW"/>
</dbReference>
<feature type="region of interest" description="Disordered" evidence="10">
    <location>
        <begin position="423"/>
        <end position="446"/>
    </location>
</feature>
<feature type="domain" description="Helicase C-terminal" evidence="12">
    <location>
        <begin position="483"/>
        <end position="640"/>
    </location>
</feature>
<protein>
    <recommendedName>
        <fullName evidence="15">P-loop containing nucleoside triphosphate hydrolase protein</fullName>
    </recommendedName>
</protein>
<dbReference type="SMART" id="SM00490">
    <property type="entry name" value="HELICc"/>
    <property type="match status" value="1"/>
</dbReference>
<keyword evidence="7" id="KW-0238">DNA-binding</keyword>
<dbReference type="PANTHER" id="PTHR45797:SF1">
    <property type="entry name" value="HELICASE ARIP4"/>
    <property type="match status" value="1"/>
</dbReference>
<dbReference type="Gene3D" id="3.40.50.300">
    <property type="entry name" value="P-loop containing nucleotide triphosphate hydrolases"/>
    <property type="match status" value="1"/>
</dbReference>
<evidence type="ECO:0000256" key="1">
    <source>
        <dbReference type="ARBA" id="ARBA00004123"/>
    </source>
</evidence>
<evidence type="ECO:0000259" key="11">
    <source>
        <dbReference type="PROSITE" id="PS51192"/>
    </source>
</evidence>
<dbReference type="PROSITE" id="PS51192">
    <property type="entry name" value="HELICASE_ATP_BIND_1"/>
    <property type="match status" value="1"/>
</dbReference>
<evidence type="ECO:0000256" key="2">
    <source>
        <dbReference type="ARBA" id="ARBA00007025"/>
    </source>
</evidence>
<dbReference type="PANTHER" id="PTHR45797">
    <property type="entry name" value="RAD54-LIKE"/>
    <property type="match status" value="1"/>
</dbReference>
<evidence type="ECO:0000256" key="8">
    <source>
        <dbReference type="ARBA" id="ARBA00023242"/>
    </source>
</evidence>
<dbReference type="InterPro" id="IPR027417">
    <property type="entry name" value="P-loop_NTPase"/>
</dbReference>
<keyword evidence="9" id="KW-0175">Coiled coil</keyword>
<keyword evidence="5" id="KW-0347">Helicase</keyword>
<evidence type="ECO:0000256" key="9">
    <source>
        <dbReference type="SAM" id="Coils"/>
    </source>
</evidence>
<evidence type="ECO:0000313" key="14">
    <source>
        <dbReference type="Proteomes" id="UP000298138"/>
    </source>
</evidence>
<dbReference type="InterPro" id="IPR000330">
    <property type="entry name" value="SNF2_N"/>
</dbReference>
<evidence type="ECO:0000256" key="5">
    <source>
        <dbReference type="ARBA" id="ARBA00022806"/>
    </source>
</evidence>
<feature type="coiled-coil region" evidence="9">
    <location>
        <begin position="618"/>
        <end position="645"/>
    </location>
</feature>
<evidence type="ECO:0000256" key="6">
    <source>
        <dbReference type="ARBA" id="ARBA00022840"/>
    </source>
</evidence>
<evidence type="ECO:0000256" key="7">
    <source>
        <dbReference type="ARBA" id="ARBA00023125"/>
    </source>
</evidence>
<dbReference type="InParanoid" id="A0A4V3SHX4"/>
<feature type="domain" description="Helicase ATP-binding" evidence="11">
    <location>
        <begin position="77"/>
        <end position="286"/>
    </location>
</feature>
<evidence type="ECO:0000256" key="10">
    <source>
        <dbReference type="SAM" id="MobiDB-lite"/>
    </source>
</evidence>
<keyword evidence="14" id="KW-1185">Reference proteome</keyword>
<dbReference type="GO" id="GO:0005634">
    <property type="term" value="C:nucleus"/>
    <property type="evidence" value="ECO:0007669"/>
    <property type="project" value="UniProtKB-SubCell"/>
</dbReference>
<dbReference type="Pfam" id="PF00271">
    <property type="entry name" value="Helicase_C"/>
    <property type="match status" value="1"/>
</dbReference>
<dbReference type="Pfam" id="PF00176">
    <property type="entry name" value="SNF2-rel_dom"/>
    <property type="match status" value="1"/>
</dbReference>
<feature type="non-terminal residue" evidence="13">
    <location>
        <position position="706"/>
    </location>
</feature>
<dbReference type="Gene3D" id="3.40.50.10810">
    <property type="entry name" value="Tandem AAA-ATPase domain"/>
    <property type="match status" value="1"/>
</dbReference>
<dbReference type="InterPro" id="IPR049730">
    <property type="entry name" value="SNF2/RAD54-like_C"/>
</dbReference>